<gene>
    <name evidence="1" type="ORF">KAJ83_11435</name>
</gene>
<dbReference type="Proteomes" id="UP000672602">
    <property type="component" value="Unassembled WGS sequence"/>
</dbReference>
<protein>
    <submittedName>
        <fullName evidence="1">ABC transporter substrate-binding protein</fullName>
    </submittedName>
</protein>
<name>A0A8J7S2Z0_9PROT</name>
<evidence type="ECO:0000313" key="2">
    <source>
        <dbReference type="Proteomes" id="UP000672602"/>
    </source>
</evidence>
<evidence type="ECO:0000313" key="1">
    <source>
        <dbReference type="EMBL" id="MBP5857623.1"/>
    </source>
</evidence>
<dbReference type="PANTHER" id="PTHR35271:SF1">
    <property type="entry name" value="ABC TRANSPORTER, SUBSTRATE-BINDING LIPOPROTEIN"/>
    <property type="match status" value="1"/>
</dbReference>
<dbReference type="EMBL" id="JAGMWN010000005">
    <property type="protein sequence ID" value="MBP5857623.1"/>
    <property type="molecule type" value="Genomic_DNA"/>
</dbReference>
<keyword evidence="2" id="KW-1185">Reference proteome</keyword>
<proteinExistence type="predicted"/>
<dbReference type="RefSeq" id="WP_210682215.1">
    <property type="nucleotide sequence ID" value="NZ_JAGMWN010000005.1"/>
</dbReference>
<accession>A0A8J7S2Z0</accession>
<dbReference type="PANTHER" id="PTHR35271">
    <property type="entry name" value="ABC TRANSPORTER, SUBSTRATE-BINDING LIPOPROTEIN-RELATED"/>
    <property type="match status" value="1"/>
</dbReference>
<dbReference type="Pfam" id="PF04392">
    <property type="entry name" value="ABC_sub_bind"/>
    <property type="match status" value="1"/>
</dbReference>
<comment type="caution">
    <text evidence="1">The sequence shown here is derived from an EMBL/GenBank/DDBJ whole genome shotgun (WGS) entry which is preliminary data.</text>
</comment>
<dbReference type="InterPro" id="IPR007487">
    <property type="entry name" value="ABC_transpt-TYRBP-like"/>
</dbReference>
<organism evidence="1 2">
    <name type="scientific">Marivibrio halodurans</name>
    <dbReference type="NCBI Taxonomy" id="2039722"/>
    <lineage>
        <taxon>Bacteria</taxon>
        <taxon>Pseudomonadati</taxon>
        <taxon>Pseudomonadota</taxon>
        <taxon>Alphaproteobacteria</taxon>
        <taxon>Rhodospirillales</taxon>
        <taxon>Rhodospirillaceae</taxon>
        <taxon>Marivibrio</taxon>
    </lineage>
</organism>
<dbReference type="CDD" id="cd06325">
    <property type="entry name" value="PBP1_ABC_unchar_transporter"/>
    <property type="match status" value="1"/>
</dbReference>
<sequence>MAGKGRLSVLWSRWHGAARRRDRCSALFGVTWRVTLGALVLVAMASAHPARAGSGTAEDPFVIYIVTWRGLTEVEEGFKASFAEAGLSVDFRHRDVDRERAKFPAIIEEIKRERPDLVYSWGTGPALALSGRYDETDPERYITDIPHVFTMVTTATGAGLVPSEESSGRHVTGTSHVPGVETQLRAIQAYLPVKRLGVIYNPGESNMVWTVERLREAAPALGIDLIERAAPLDPATGKAIGGDTLIRLIREVAAEKPDALYIGPDSYIGSWGAEYAEEARRLKLPTFAATERVIRENGIMAGLVSSFMALGRFTGYKARQILVEGKAPRDIPIETLSRFSYVVNMRTARAVGAYPPLELLRFAEIVEPDAAW</sequence>
<dbReference type="Gene3D" id="3.40.50.2300">
    <property type="match status" value="2"/>
</dbReference>
<reference evidence="1" key="1">
    <citation type="submission" date="2021-04" db="EMBL/GenBank/DDBJ databases">
        <authorList>
            <person name="Zhang D.-C."/>
        </authorList>
    </citation>
    <scope>NUCLEOTIDE SEQUENCE</scope>
    <source>
        <strain evidence="1">CGMCC 1.15697</strain>
    </source>
</reference>
<dbReference type="AlphaFoldDB" id="A0A8J7S2Z0"/>